<feature type="region of interest" description="Disordered" evidence="10">
    <location>
        <begin position="350"/>
        <end position="381"/>
    </location>
</feature>
<keyword evidence="9 11" id="KW-0472">Membrane</keyword>
<comment type="caution">
    <text evidence="13">The sequence shown here is derived from an EMBL/GenBank/DDBJ whole genome shotgun (WGS) entry which is preliminary data.</text>
</comment>
<dbReference type="STRING" id="205917.A0A4Y9YEP8"/>
<dbReference type="InterPro" id="IPR051076">
    <property type="entry name" value="Golgi_membrane_TVP38/TMEM64"/>
</dbReference>
<feature type="domain" description="VTT" evidence="12">
    <location>
        <begin position="169"/>
        <end position="283"/>
    </location>
</feature>
<comment type="subcellular location">
    <subcellularLocation>
        <location evidence="2">Golgi apparatus membrane</location>
        <topology evidence="2">Multi-pass membrane protein</topology>
    </subcellularLocation>
</comment>
<feature type="transmembrane region" description="Helical" evidence="11">
    <location>
        <begin position="298"/>
        <end position="319"/>
    </location>
</feature>
<dbReference type="Pfam" id="PF09335">
    <property type="entry name" value="VTT_dom"/>
    <property type="match status" value="1"/>
</dbReference>
<protein>
    <recommendedName>
        <fullName evidence="4">Golgi apparatus membrane protein TVP38</fullName>
    </recommendedName>
    <alternativeName>
        <fullName evidence="5">Golgi apparatus membrane protein tvp38</fullName>
    </alternativeName>
</protein>
<evidence type="ECO:0000256" key="2">
    <source>
        <dbReference type="ARBA" id="ARBA00004653"/>
    </source>
</evidence>
<feature type="transmembrane region" description="Helical" evidence="11">
    <location>
        <begin position="149"/>
        <end position="168"/>
    </location>
</feature>
<feature type="compositionally biased region" description="Low complexity" evidence="10">
    <location>
        <begin position="350"/>
        <end position="362"/>
    </location>
</feature>
<feature type="compositionally biased region" description="Low complexity" evidence="10">
    <location>
        <begin position="482"/>
        <end position="505"/>
    </location>
</feature>
<evidence type="ECO:0000256" key="3">
    <source>
        <dbReference type="ARBA" id="ARBA00008640"/>
    </source>
</evidence>
<dbReference type="PANTHER" id="PTHR47549:SF2">
    <property type="entry name" value="GOLGI APPARATUS MEMBRANE PROTEIN TVP38"/>
    <property type="match status" value="1"/>
</dbReference>
<evidence type="ECO:0000256" key="8">
    <source>
        <dbReference type="ARBA" id="ARBA00023034"/>
    </source>
</evidence>
<feature type="region of interest" description="Disordered" evidence="10">
    <location>
        <begin position="398"/>
        <end position="517"/>
    </location>
</feature>
<comment type="similarity">
    <text evidence="3">Belongs to the TVP38/TMEM64 family.</text>
</comment>
<comment type="function">
    <text evidence="1">Golgi membrane protein involved in vesicular trafficking and spindle migration.</text>
</comment>
<keyword evidence="6 11" id="KW-0812">Transmembrane</keyword>
<evidence type="ECO:0000256" key="7">
    <source>
        <dbReference type="ARBA" id="ARBA00022989"/>
    </source>
</evidence>
<keyword evidence="8" id="KW-0333">Golgi apparatus</keyword>
<feature type="transmembrane region" description="Helical" evidence="11">
    <location>
        <begin position="180"/>
        <end position="204"/>
    </location>
</feature>
<dbReference type="AlphaFoldDB" id="A0A4Y9YEP8"/>
<evidence type="ECO:0000256" key="11">
    <source>
        <dbReference type="SAM" id="Phobius"/>
    </source>
</evidence>
<evidence type="ECO:0000256" key="6">
    <source>
        <dbReference type="ARBA" id="ARBA00022692"/>
    </source>
</evidence>
<keyword evidence="14" id="KW-1185">Reference proteome</keyword>
<evidence type="ECO:0000313" key="13">
    <source>
        <dbReference type="EMBL" id="TFY61014.1"/>
    </source>
</evidence>
<dbReference type="PANTHER" id="PTHR47549">
    <property type="entry name" value="GOLGI APPARATUS MEMBRANE PROTEIN TVP38-RELATED"/>
    <property type="match status" value="1"/>
</dbReference>
<dbReference type="Proteomes" id="UP000298327">
    <property type="component" value="Unassembled WGS sequence"/>
</dbReference>
<gene>
    <name evidence="13" type="ORF">EVG20_g7220</name>
</gene>
<reference evidence="13 14" key="1">
    <citation type="submission" date="2019-02" db="EMBL/GenBank/DDBJ databases">
        <title>Genome sequencing of the rare red list fungi Dentipellis fragilis.</title>
        <authorList>
            <person name="Buettner E."/>
            <person name="Kellner H."/>
        </authorList>
    </citation>
    <scope>NUCLEOTIDE SEQUENCE [LARGE SCALE GENOMIC DNA]</scope>
    <source>
        <strain evidence="13 14">DSM 105465</strain>
    </source>
</reference>
<dbReference type="InterPro" id="IPR032816">
    <property type="entry name" value="VTT_dom"/>
</dbReference>
<keyword evidence="7 11" id="KW-1133">Transmembrane helix</keyword>
<evidence type="ECO:0000256" key="5">
    <source>
        <dbReference type="ARBA" id="ARBA00020673"/>
    </source>
</evidence>
<dbReference type="GO" id="GO:0000139">
    <property type="term" value="C:Golgi membrane"/>
    <property type="evidence" value="ECO:0007669"/>
    <property type="project" value="UniProtKB-SubCell"/>
</dbReference>
<evidence type="ECO:0000256" key="1">
    <source>
        <dbReference type="ARBA" id="ARBA00002978"/>
    </source>
</evidence>
<evidence type="ECO:0000256" key="9">
    <source>
        <dbReference type="ARBA" id="ARBA00023136"/>
    </source>
</evidence>
<sequence length="517" mass="56358">MSSPYQAYGGPTPGSNDPYLYPPPNNKPYELNSSSTVNVVQLTKNEDAARRINRTPSPTPSEQAELDRDSLFDYKKLTNWRFWIRKEWICAPSITSSSSELTGLTSVSYEGYYIALTIIVVLTALITIYHTTIVKWLTPAANWMKDLTCGWLIPIAILFVISFPPLFGHEVVAVLCGVVWGLWIGFAIVAAGTFLGELGTYYAFKYCCRTRGEKLEKTNITYACLAKVVREGGFKIVFLARLSAIPGHFTTAIFSTCGIGVITFSIAAILSLPKQFVTVYLGVLIDGTGSSETTGQKIASDAVVALTVIITIVSMWYIYRQMGKVRHQVIHERRKARQVKLQGSDLPYASTTTFGTSGTTSFNPRGSDSDIPLTAPGFNSDPEAQQYEYQQWDASGHAVGYAGDPRLHAPQPQHAASGSVAGLGVQYPTSPRGDGRLPVRQQSDDSMELSQTVPQRIASPPNPLPDPFASAEDHLHNPYDAQPPLAQPQPQSLSHAAPAPYATGSSPPPPSYTSRPF</sequence>
<dbReference type="EMBL" id="SEOQ01000532">
    <property type="protein sequence ID" value="TFY61014.1"/>
    <property type="molecule type" value="Genomic_DNA"/>
</dbReference>
<name>A0A4Y9YEP8_9AGAM</name>
<feature type="region of interest" description="Disordered" evidence="10">
    <location>
        <begin position="1"/>
        <end position="28"/>
    </location>
</feature>
<evidence type="ECO:0000256" key="4">
    <source>
        <dbReference type="ARBA" id="ARBA00013533"/>
    </source>
</evidence>
<proteinExistence type="inferred from homology"/>
<organism evidence="13 14">
    <name type="scientific">Dentipellis fragilis</name>
    <dbReference type="NCBI Taxonomy" id="205917"/>
    <lineage>
        <taxon>Eukaryota</taxon>
        <taxon>Fungi</taxon>
        <taxon>Dikarya</taxon>
        <taxon>Basidiomycota</taxon>
        <taxon>Agaricomycotina</taxon>
        <taxon>Agaricomycetes</taxon>
        <taxon>Russulales</taxon>
        <taxon>Hericiaceae</taxon>
        <taxon>Dentipellis</taxon>
    </lineage>
</organism>
<evidence type="ECO:0000259" key="12">
    <source>
        <dbReference type="Pfam" id="PF09335"/>
    </source>
</evidence>
<evidence type="ECO:0000256" key="10">
    <source>
        <dbReference type="SAM" id="MobiDB-lite"/>
    </source>
</evidence>
<feature type="transmembrane region" description="Helical" evidence="11">
    <location>
        <begin position="249"/>
        <end position="272"/>
    </location>
</feature>
<dbReference type="OrthoDB" id="166803at2759"/>
<feature type="transmembrane region" description="Helical" evidence="11">
    <location>
        <begin position="112"/>
        <end position="137"/>
    </location>
</feature>
<evidence type="ECO:0000313" key="14">
    <source>
        <dbReference type="Proteomes" id="UP000298327"/>
    </source>
</evidence>
<accession>A0A4Y9YEP8</accession>